<dbReference type="EMBL" id="CP035532">
    <property type="protein sequence ID" value="QBA20206.1"/>
    <property type="molecule type" value="Genomic_DNA"/>
</dbReference>
<accession>A0A411DIJ8</accession>
<reference evidence="1" key="1">
    <citation type="submission" date="2019-01" db="EMBL/GenBank/DDBJ databases">
        <title>Whole Genome Sequencing for Putative Detection of Antimicrobial Resistance and Potential Virulence Factors in Chryseobacterium indologenes isolated from Nile Tilapia in Tanzania.</title>
        <authorList>
            <person name="Mwega E."/>
            <person name="Mutoloki S."/>
            <person name="Mugimba K."/>
            <person name="Colquhoun D."/>
            <person name="Mdegela R."/>
            <person name="Evensen O."/>
            <person name="Wasteson Y."/>
        </authorList>
    </citation>
    <scope>NUCLEOTIDE SEQUENCE [LARGE SCALE GENOMIC DNA]</scope>
    <source>
        <strain evidence="1">StR 01</strain>
    </source>
</reference>
<protein>
    <submittedName>
        <fullName evidence="1">Uncharacterized protein</fullName>
    </submittedName>
</protein>
<evidence type="ECO:0000313" key="1">
    <source>
        <dbReference type="EMBL" id="QBA20206.1"/>
    </source>
</evidence>
<dbReference type="AlphaFoldDB" id="A0A411DIJ8"/>
<organism evidence="1">
    <name type="scientific">Chryseobacterium indologenes</name>
    <name type="common">Flavobacterium indologenes</name>
    <dbReference type="NCBI Taxonomy" id="253"/>
    <lineage>
        <taxon>Bacteria</taxon>
        <taxon>Pseudomonadati</taxon>
        <taxon>Bacteroidota</taxon>
        <taxon>Flavobacteriia</taxon>
        <taxon>Flavobacteriales</taxon>
        <taxon>Weeksellaceae</taxon>
        <taxon>Chryseobacterium group</taxon>
        <taxon>Chryseobacterium</taxon>
    </lineage>
</organism>
<sequence length="189" mass="22428">MKSILEIHIIIVLFFLVLILNSCSKSKIHINDTLIKEISIIDKSNKGNVTPSYIPEKATYLLYLKLENNKMLCINALELQDIYSNYYKNNYKTFYDFLQDALNQKINLKVNQIYKYEAITFSLDSQIIQVSNHHVETQYLKKINEETFYFYPKDSALNQVQTILYKMYLDNYLISYDDYAGKYIITKFK</sequence>
<proteinExistence type="predicted"/>
<name>A0A411DIJ8_CHRID</name>
<gene>
    <name evidence="1" type="ORF">EU348_03105</name>
</gene>